<evidence type="ECO:0000313" key="5">
    <source>
        <dbReference type="Proteomes" id="UP000694423"/>
    </source>
</evidence>
<dbReference type="PROSITE" id="PS50005">
    <property type="entry name" value="TPR"/>
    <property type="match status" value="1"/>
</dbReference>
<dbReference type="InterPro" id="IPR019734">
    <property type="entry name" value="TPR_rpt"/>
</dbReference>
<proteinExistence type="predicted"/>
<evidence type="ECO:0000313" key="4">
    <source>
        <dbReference type="Ensembl" id="ENSDNVP00000011829.1"/>
    </source>
</evidence>
<keyword evidence="5" id="KW-1185">Reference proteome</keyword>
<protein>
    <submittedName>
        <fullName evidence="4">Uncharacterized protein</fullName>
    </submittedName>
</protein>
<sequence>MKQANEKKREAFHALGAGELHKAVDLLTDAIRLNPQLAILYVNRASIYVKLQKPKAAIRDCDKAIKINPDSPQPYQWRGKAFQLLGRWHKAARDLELASQLDYAEDTNFMLTDVQRRVQKRNFAHNHSNCT</sequence>
<evidence type="ECO:0000256" key="3">
    <source>
        <dbReference type="PROSITE-ProRule" id="PRU00339"/>
    </source>
</evidence>
<evidence type="ECO:0000256" key="1">
    <source>
        <dbReference type="ARBA" id="ARBA00022737"/>
    </source>
</evidence>
<dbReference type="PANTHER" id="PTHR45883">
    <property type="entry name" value="HSC70-INTERACTING PROTEIN"/>
    <property type="match status" value="1"/>
</dbReference>
<name>A0A8C4JN96_DRONO</name>
<feature type="repeat" description="TPR" evidence="3">
    <location>
        <begin position="38"/>
        <end position="71"/>
    </location>
</feature>
<reference evidence="4" key="1">
    <citation type="submission" date="2025-08" db="UniProtKB">
        <authorList>
            <consortium name="Ensembl"/>
        </authorList>
    </citation>
    <scope>IDENTIFICATION</scope>
</reference>
<dbReference type="Proteomes" id="UP000694423">
    <property type="component" value="Unplaced"/>
</dbReference>
<keyword evidence="2 3" id="KW-0802">TPR repeat</keyword>
<reference evidence="4" key="2">
    <citation type="submission" date="2025-09" db="UniProtKB">
        <authorList>
            <consortium name="Ensembl"/>
        </authorList>
    </citation>
    <scope>IDENTIFICATION</scope>
</reference>
<dbReference type="GO" id="GO:0030544">
    <property type="term" value="F:Hsp70 protein binding"/>
    <property type="evidence" value="ECO:0007669"/>
    <property type="project" value="TreeGrafter"/>
</dbReference>
<dbReference type="InterPro" id="IPR011990">
    <property type="entry name" value="TPR-like_helical_dom_sf"/>
</dbReference>
<keyword evidence="1" id="KW-0677">Repeat</keyword>
<dbReference type="AlphaFoldDB" id="A0A8C4JN96"/>
<dbReference type="Ensembl" id="ENSDNVT00000014264.1">
    <property type="protein sequence ID" value="ENSDNVP00000011829.1"/>
    <property type="gene ID" value="ENSDNVG00000008350.1"/>
</dbReference>
<dbReference type="PANTHER" id="PTHR45883:SF2">
    <property type="entry name" value="HSC70-INTERACTING PROTEIN"/>
    <property type="match status" value="1"/>
</dbReference>
<dbReference type="Gene3D" id="1.25.40.10">
    <property type="entry name" value="Tetratricopeptide repeat domain"/>
    <property type="match status" value="1"/>
</dbReference>
<organism evidence="4 5">
    <name type="scientific">Dromaius novaehollandiae</name>
    <name type="common">Emu</name>
    <dbReference type="NCBI Taxonomy" id="8790"/>
    <lineage>
        <taxon>Eukaryota</taxon>
        <taxon>Metazoa</taxon>
        <taxon>Chordata</taxon>
        <taxon>Craniata</taxon>
        <taxon>Vertebrata</taxon>
        <taxon>Euteleostomi</taxon>
        <taxon>Archelosauria</taxon>
        <taxon>Archosauria</taxon>
        <taxon>Dinosauria</taxon>
        <taxon>Saurischia</taxon>
        <taxon>Theropoda</taxon>
        <taxon>Coelurosauria</taxon>
        <taxon>Aves</taxon>
        <taxon>Palaeognathae</taxon>
        <taxon>Casuariiformes</taxon>
        <taxon>Dromaiidae</taxon>
        <taxon>Dromaius</taxon>
    </lineage>
</organism>
<dbReference type="SUPFAM" id="SSF48452">
    <property type="entry name" value="TPR-like"/>
    <property type="match status" value="1"/>
</dbReference>
<evidence type="ECO:0000256" key="2">
    <source>
        <dbReference type="ARBA" id="ARBA00022803"/>
    </source>
</evidence>
<dbReference type="Pfam" id="PF00515">
    <property type="entry name" value="TPR_1"/>
    <property type="match status" value="1"/>
</dbReference>
<dbReference type="SMART" id="SM00028">
    <property type="entry name" value="TPR"/>
    <property type="match status" value="3"/>
</dbReference>
<accession>A0A8C4JN96</accession>